<evidence type="ECO:0000313" key="2">
    <source>
        <dbReference type="Proteomes" id="UP000012065"/>
    </source>
</evidence>
<gene>
    <name evidence="1" type="ORF">BN14_05181</name>
</gene>
<name>M5C5K3_THACB</name>
<accession>M5C5K3</accession>
<dbReference type="HOGENOM" id="CLU_1636571_0_0_1"/>
<sequence length="162" mass="18454">MVNLAELFKLVKIDKLLLTDAIWANDSWLAESNLYSLLESLQELKELVIHGCAFDSFFCNDVFVSQSMHEERSQGDILSLEVLTLTRSTISDEDGFKRLFTSILPQKLILGGHTQVGEVKEEVKEGSAIAEWLNSNLSVVCFVVPDYSPRELEEMAREWLLW</sequence>
<dbReference type="AlphaFoldDB" id="M5C5K3"/>
<proteinExistence type="predicted"/>
<comment type="caution">
    <text evidence="1">The sequence shown here is derived from an EMBL/GenBank/DDBJ whole genome shotgun (WGS) entry which is preliminary data.</text>
</comment>
<protein>
    <submittedName>
        <fullName evidence="1">Uncharacterized protein</fullName>
    </submittedName>
</protein>
<evidence type="ECO:0000313" key="1">
    <source>
        <dbReference type="EMBL" id="CCO31147.1"/>
    </source>
</evidence>
<organism evidence="1 2">
    <name type="scientific">Thanatephorus cucumeris (strain AG1-IB / isolate 7/3/14)</name>
    <name type="common">Lettuce bottom rot fungus</name>
    <name type="synonym">Rhizoctonia solani</name>
    <dbReference type="NCBI Taxonomy" id="1108050"/>
    <lineage>
        <taxon>Eukaryota</taxon>
        <taxon>Fungi</taxon>
        <taxon>Dikarya</taxon>
        <taxon>Basidiomycota</taxon>
        <taxon>Agaricomycotina</taxon>
        <taxon>Agaricomycetes</taxon>
        <taxon>Cantharellales</taxon>
        <taxon>Ceratobasidiaceae</taxon>
        <taxon>Rhizoctonia</taxon>
        <taxon>Rhizoctonia solani AG-1</taxon>
    </lineage>
</organism>
<dbReference type="Proteomes" id="UP000012065">
    <property type="component" value="Unassembled WGS sequence"/>
</dbReference>
<reference evidence="1 2" key="1">
    <citation type="journal article" date="2013" name="J. Biotechnol.">
        <title>Establishment and interpretation of the genome sequence of the phytopathogenic fungus Rhizoctonia solani AG1-IB isolate 7/3/14.</title>
        <authorList>
            <person name="Wibberg D.W."/>
            <person name="Jelonek L.J."/>
            <person name="Rupp O.R."/>
            <person name="Hennig M.H."/>
            <person name="Eikmeyer F.E."/>
            <person name="Goesmann A.G."/>
            <person name="Hartmann A.H."/>
            <person name="Borriss R.B."/>
            <person name="Grosch R.G."/>
            <person name="Puehler A.P."/>
            <person name="Schlueter A.S."/>
        </authorList>
    </citation>
    <scope>NUCLEOTIDE SEQUENCE [LARGE SCALE GENOMIC DNA]</scope>
    <source>
        <strain evidence="2">AG1-IB / isolate 7/3/14</strain>
    </source>
</reference>
<dbReference type="EMBL" id="CAOJ01007623">
    <property type="protein sequence ID" value="CCO31147.1"/>
    <property type="molecule type" value="Genomic_DNA"/>
</dbReference>